<dbReference type="Pfam" id="PF00535">
    <property type="entry name" value="Glycos_transf_2"/>
    <property type="match status" value="1"/>
</dbReference>
<dbReference type="EMBL" id="FNZN01000005">
    <property type="protein sequence ID" value="SEL72152.1"/>
    <property type="molecule type" value="Genomic_DNA"/>
</dbReference>
<gene>
    <name evidence="2" type="ORF">SAMN04488008_10517</name>
</gene>
<dbReference type="InterPro" id="IPR050834">
    <property type="entry name" value="Glycosyltransf_2"/>
</dbReference>
<evidence type="ECO:0000259" key="1">
    <source>
        <dbReference type="Pfam" id="PF00535"/>
    </source>
</evidence>
<dbReference type="Proteomes" id="UP000198990">
    <property type="component" value="Unassembled WGS sequence"/>
</dbReference>
<dbReference type="RefSeq" id="WP_091624534.1">
    <property type="nucleotide sequence ID" value="NZ_FNZN01000005.1"/>
</dbReference>
<accession>A0A1H7SHP7</accession>
<dbReference type="PANTHER" id="PTHR43685:SF11">
    <property type="entry name" value="GLYCOSYLTRANSFERASE TAGX-RELATED"/>
    <property type="match status" value="1"/>
</dbReference>
<dbReference type="PANTHER" id="PTHR43685">
    <property type="entry name" value="GLYCOSYLTRANSFERASE"/>
    <property type="match status" value="1"/>
</dbReference>
<dbReference type="Gene3D" id="3.90.550.10">
    <property type="entry name" value="Spore Coat Polysaccharide Biosynthesis Protein SpsA, Chain A"/>
    <property type="match status" value="1"/>
</dbReference>
<name>A0A1H7SHP7_9FLAO</name>
<proteinExistence type="predicted"/>
<keyword evidence="3" id="KW-1185">Reference proteome</keyword>
<evidence type="ECO:0000313" key="2">
    <source>
        <dbReference type="EMBL" id="SEL72152.1"/>
    </source>
</evidence>
<dbReference type="SUPFAM" id="SSF53448">
    <property type="entry name" value="Nucleotide-diphospho-sugar transferases"/>
    <property type="match status" value="1"/>
</dbReference>
<dbReference type="OrthoDB" id="9810303at2"/>
<dbReference type="STRING" id="228957.SAMN04488008_10517"/>
<sequence>MNLNKFLPIIKPYKKGHYQFKFSLFIPVYNGEKTINRALKSIEKQTYKDFEIIIIDDGSTDNTEGEVREFMTTSKYPIRFFKNVENIHKLGTILRGISLAQGEFFLIHDADDECLPNALEIYNEAYESIPNSEKKKISGITANCIDQHGNFIGTNIKEDYIYCNSFDFSFKYKIQGEKWGPTKTDVLRQIEIDKSIFGRGLIPEAYLWNTVDKAGYLTKFLNSVTRVYYTNNDDNLSSLKYDKKSFGMAIYSLLFINYFQKNHIVRYPKPFFKRLVSIVIASCYLEFSLKDFYESLHNWFLKISLVLLWPFRKNIKKLTKM</sequence>
<feature type="domain" description="Glycosyltransferase 2-like" evidence="1">
    <location>
        <begin position="23"/>
        <end position="121"/>
    </location>
</feature>
<protein>
    <submittedName>
        <fullName evidence="2">Glycosyltransferase involved in cell wall bisynthesis</fullName>
    </submittedName>
</protein>
<organism evidence="2 3">
    <name type="scientific">Maribacter orientalis</name>
    <dbReference type="NCBI Taxonomy" id="228957"/>
    <lineage>
        <taxon>Bacteria</taxon>
        <taxon>Pseudomonadati</taxon>
        <taxon>Bacteroidota</taxon>
        <taxon>Flavobacteriia</taxon>
        <taxon>Flavobacteriales</taxon>
        <taxon>Flavobacteriaceae</taxon>
        <taxon>Maribacter</taxon>
    </lineage>
</organism>
<reference evidence="3" key="1">
    <citation type="submission" date="2016-10" db="EMBL/GenBank/DDBJ databases">
        <authorList>
            <person name="Varghese N."/>
            <person name="Submissions S."/>
        </authorList>
    </citation>
    <scope>NUCLEOTIDE SEQUENCE [LARGE SCALE GENOMIC DNA]</scope>
    <source>
        <strain evidence="3">DSM 16471</strain>
    </source>
</reference>
<dbReference type="CDD" id="cd00761">
    <property type="entry name" value="Glyco_tranf_GTA_type"/>
    <property type="match status" value="1"/>
</dbReference>
<dbReference type="AlphaFoldDB" id="A0A1H7SHP7"/>
<keyword evidence="2" id="KW-0808">Transferase</keyword>
<dbReference type="InterPro" id="IPR029044">
    <property type="entry name" value="Nucleotide-diphossugar_trans"/>
</dbReference>
<dbReference type="GO" id="GO:0016740">
    <property type="term" value="F:transferase activity"/>
    <property type="evidence" value="ECO:0007669"/>
    <property type="project" value="UniProtKB-KW"/>
</dbReference>
<dbReference type="InterPro" id="IPR001173">
    <property type="entry name" value="Glyco_trans_2-like"/>
</dbReference>
<evidence type="ECO:0000313" key="3">
    <source>
        <dbReference type="Proteomes" id="UP000198990"/>
    </source>
</evidence>